<evidence type="ECO:0000313" key="4">
    <source>
        <dbReference type="Proteomes" id="UP001163981"/>
    </source>
</evidence>
<evidence type="ECO:0000256" key="1">
    <source>
        <dbReference type="SAM" id="Phobius"/>
    </source>
</evidence>
<organism evidence="3 4">
    <name type="scientific">Salinimicrobium tongyeongense</name>
    <dbReference type="NCBI Taxonomy" id="2809707"/>
    <lineage>
        <taxon>Bacteria</taxon>
        <taxon>Pseudomonadati</taxon>
        <taxon>Bacteroidota</taxon>
        <taxon>Flavobacteriia</taxon>
        <taxon>Flavobacteriales</taxon>
        <taxon>Flavobacteriaceae</taxon>
        <taxon>Salinimicrobium</taxon>
    </lineage>
</organism>
<keyword evidence="4" id="KW-1185">Reference proteome</keyword>
<dbReference type="PANTHER" id="PTHR43685">
    <property type="entry name" value="GLYCOSYLTRANSFERASE"/>
    <property type="match status" value="1"/>
</dbReference>
<dbReference type="InterPro" id="IPR029044">
    <property type="entry name" value="Nucleotide-diphossugar_trans"/>
</dbReference>
<feature type="domain" description="Glycosyltransferase 2-like" evidence="2">
    <location>
        <begin position="6"/>
        <end position="137"/>
    </location>
</feature>
<reference evidence="3" key="1">
    <citation type="submission" date="2021-02" db="EMBL/GenBank/DDBJ databases">
        <title>Salinimicrobium sp. nov. isolated from seawater in Tongyeong, Republic of Korea.</title>
        <authorList>
            <person name="Lee S.-J."/>
        </authorList>
    </citation>
    <scope>NUCLEOTIDE SEQUENCE</scope>
    <source>
        <strain evidence="3">HN-2-9-2</strain>
    </source>
</reference>
<keyword evidence="1" id="KW-1133">Transmembrane helix</keyword>
<dbReference type="Gene3D" id="3.90.550.10">
    <property type="entry name" value="Spore Coat Polysaccharide Biosynthesis Protein SpsA, Chain A"/>
    <property type="match status" value="1"/>
</dbReference>
<dbReference type="Proteomes" id="UP001163981">
    <property type="component" value="Chromosome"/>
</dbReference>
<gene>
    <name evidence="3" type="ORF">JRG66_15370</name>
</gene>
<keyword evidence="1" id="KW-0472">Membrane</keyword>
<dbReference type="InterPro" id="IPR001173">
    <property type="entry name" value="Glyco_trans_2-like"/>
</dbReference>
<feature type="transmembrane region" description="Helical" evidence="1">
    <location>
        <begin position="291"/>
        <end position="309"/>
    </location>
</feature>
<dbReference type="InterPro" id="IPR050834">
    <property type="entry name" value="Glycosyltransf_2"/>
</dbReference>
<feature type="transmembrane region" description="Helical" evidence="1">
    <location>
        <begin position="267"/>
        <end position="284"/>
    </location>
</feature>
<proteinExistence type="predicted"/>
<feature type="transmembrane region" description="Helical" evidence="1">
    <location>
        <begin position="240"/>
        <end position="261"/>
    </location>
</feature>
<dbReference type="RefSeq" id="WP_265163657.1">
    <property type="nucleotide sequence ID" value="NZ_CP069620.1"/>
</dbReference>
<dbReference type="EMBL" id="CP069620">
    <property type="protein sequence ID" value="UZH55304.1"/>
    <property type="molecule type" value="Genomic_DNA"/>
</dbReference>
<dbReference type="SUPFAM" id="SSF53448">
    <property type="entry name" value="Nucleotide-diphospho-sugar transferases"/>
    <property type="match status" value="1"/>
</dbReference>
<name>A0ABY6NQX1_9FLAO</name>
<keyword evidence="1" id="KW-0812">Transmembrane</keyword>
<dbReference type="PANTHER" id="PTHR43685:SF2">
    <property type="entry name" value="GLYCOSYLTRANSFERASE 2-LIKE DOMAIN-CONTAINING PROTEIN"/>
    <property type="match status" value="1"/>
</dbReference>
<dbReference type="Pfam" id="PF00535">
    <property type="entry name" value="Glycos_transf_2"/>
    <property type="match status" value="1"/>
</dbReference>
<evidence type="ECO:0000259" key="2">
    <source>
        <dbReference type="Pfam" id="PF00535"/>
    </source>
</evidence>
<sequence>MELSFSFIIPVYNRPAEIRELLQSMCELDYGKAFEVVIVEDGSTVSSEEVVSQFNELLNISYFKKPNSGPGDSRNYGMARAAGNYFLILDSDVILPAHYLTEVEKGLQQDFVHCFGGPDAAHQEFSDLQKAINYTMTSFLTTGGIRGGKKMLGKFEPRSFNMGLSKEAFLASGGFGRIHPGEDPDLALRLQKRHFETSLFPEAFVYHKRRIDWEKFYRQVNKFGMVRPILNKWHPESARITYWFPALFSLGLMATVVFAIFGWYLPLWLYIAYFVTLFFHSLFLTGSVKIAAYALVATLVQFLGYGFGFCKSTCYLRLFNMDPEERFPKLFFKHAQ</sequence>
<protein>
    <submittedName>
        <fullName evidence="3">Glycosyltransferase</fullName>
    </submittedName>
</protein>
<accession>A0ABY6NQX1</accession>
<evidence type="ECO:0000313" key="3">
    <source>
        <dbReference type="EMBL" id="UZH55304.1"/>
    </source>
</evidence>